<evidence type="ECO:0000256" key="1">
    <source>
        <dbReference type="SAM" id="MobiDB-lite"/>
    </source>
</evidence>
<dbReference type="EMBL" id="SEWF01000036">
    <property type="protein sequence ID" value="RYU93836.1"/>
    <property type="molecule type" value="Genomic_DNA"/>
</dbReference>
<feature type="region of interest" description="Disordered" evidence="1">
    <location>
        <begin position="291"/>
        <end position="340"/>
    </location>
</feature>
<evidence type="ECO:0000313" key="3">
    <source>
        <dbReference type="EMBL" id="RYU93836.1"/>
    </source>
</evidence>
<sequence length="340" mass="38064">MKRLIILLLITAHAVQAQTIAEFRQWYLDKQIINPALLVNAPANNALLSFSPGSYTLKYPGNKYNFNNYQYLASGTYHPTKSPHHFGAYVWGQQQSSNSLILNYAYEMPIDRHTNVAFGANLGVYDPLKFNNGKVFRYGLGVALQNKNKENYVGLSFPHIVTSVAKGEFSNGAYKALILQGGYTFYLPYDIKFIPAAYLQVDINKRHGPAGPGQLFAADVAFRYKELIYVNGAVSVKNFDFKTTGLQRFGVGIKPKPEIMFGYQRDALDATDFKYHSIWVRYFFPSGNRGKTATNTSKTVTNTNRPVTNTPKPTVNPPKTTTVKPKPAVSKPKPVVKKKQ</sequence>
<dbReference type="RefSeq" id="WP_130023055.1">
    <property type="nucleotide sequence ID" value="NZ_SEWF01000036.1"/>
</dbReference>
<proteinExistence type="predicted"/>
<name>A0A4Q5LVS6_9BACT</name>
<feature type="chain" id="PRO_5020843528" evidence="2">
    <location>
        <begin position="18"/>
        <end position="340"/>
    </location>
</feature>
<feature type="compositionally biased region" description="Low complexity" evidence="1">
    <location>
        <begin position="292"/>
        <end position="333"/>
    </location>
</feature>
<evidence type="ECO:0000313" key="4">
    <source>
        <dbReference type="Proteomes" id="UP000293162"/>
    </source>
</evidence>
<dbReference type="Pfam" id="PF11751">
    <property type="entry name" value="PorP_SprF"/>
    <property type="match status" value="1"/>
</dbReference>
<evidence type="ECO:0000256" key="2">
    <source>
        <dbReference type="SAM" id="SignalP"/>
    </source>
</evidence>
<reference evidence="3 4" key="1">
    <citation type="submission" date="2019-02" db="EMBL/GenBank/DDBJ databases">
        <title>Bacterial novel species Emticicia sp. 17J42-9 isolated from soil.</title>
        <authorList>
            <person name="Jung H.-Y."/>
        </authorList>
    </citation>
    <scope>NUCLEOTIDE SEQUENCE [LARGE SCALE GENOMIC DNA]</scope>
    <source>
        <strain evidence="3 4">17J42-9</strain>
    </source>
</reference>
<accession>A0A4Q5LVS6</accession>
<organism evidence="3 4">
    <name type="scientific">Emticicia agri</name>
    <dbReference type="NCBI Taxonomy" id="2492393"/>
    <lineage>
        <taxon>Bacteria</taxon>
        <taxon>Pseudomonadati</taxon>
        <taxon>Bacteroidota</taxon>
        <taxon>Cytophagia</taxon>
        <taxon>Cytophagales</taxon>
        <taxon>Leadbetterellaceae</taxon>
        <taxon>Emticicia</taxon>
    </lineage>
</organism>
<dbReference type="InterPro" id="IPR019861">
    <property type="entry name" value="PorP/SprF_Bacteroidetes"/>
</dbReference>
<dbReference type="AlphaFoldDB" id="A0A4Q5LVS6"/>
<gene>
    <name evidence="3" type="ORF">EWM59_20160</name>
</gene>
<comment type="caution">
    <text evidence="3">The sequence shown here is derived from an EMBL/GenBank/DDBJ whole genome shotgun (WGS) entry which is preliminary data.</text>
</comment>
<keyword evidence="2" id="KW-0732">Signal</keyword>
<protein>
    <submittedName>
        <fullName evidence="3">Type IX secretion system membrane protein PorP/SprF</fullName>
    </submittedName>
</protein>
<keyword evidence="4" id="KW-1185">Reference proteome</keyword>
<dbReference type="OrthoDB" id="9819682at2"/>
<dbReference type="Proteomes" id="UP000293162">
    <property type="component" value="Unassembled WGS sequence"/>
</dbReference>
<feature type="signal peptide" evidence="2">
    <location>
        <begin position="1"/>
        <end position="17"/>
    </location>
</feature>